<dbReference type="AlphaFoldDB" id="A0A0C3I6W3"/>
<reference evidence="2" key="2">
    <citation type="submission" date="2015-01" db="EMBL/GenBank/DDBJ databases">
        <title>Evolutionary Origins and Diversification of the Mycorrhizal Mutualists.</title>
        <authorList>
            <consortium name="DOE Joint Genome Institute"/>
            <consortium name="Mycorrhizal Genomics Consortium"/>
            <person name="Kohler A."/>
            <person name="Kuo A."/>
            <person name="Nagy L.G."/>
            <person name="Floudas D."/>
            <person name="Copeland A."/>
            <person name="Barry K.W."/>
            <person name="Cichocki N."/>
            <person name="Veneault-Fourrey C."/>
            <person name="LaButti K."/>
            <person name="Lindquist E.A."/>
            <person name="Lipzen A."/>
            <person name="Lundell T."/>
            <person name="Morin E."/>
            <person name="Murat C."/>
            <person name="Riley R."/>
            <person name="Ohm R."/>
            <person name="Sun H."/>
            <person name="Tunlid A."/>
            <person name="Henrissat B."/>
            <person name="Grigoriev I.V."/>
            <person name="Hibbett D.S."/>
            <person name="Martin F."/>
        </authorList>
    </citation>
    <scope>NUCLEOTIDE SEQUENCE [LARGE SCALE GENOMIC DNA]</scope>
    <source>
        <strain evidence="2">Marx 270</strain>
    </source>
</reference>
<evidence type="ECO:0000313" key="1">
    <source>
        <dbReference type="EMBL" id="KIN92932.1"/>
    </source>
</evidence>
<accession>A0A0C3I6W3</accession>
<proteinExistence type="predicted"/>
<dbReference type="EMBL" id="KN832293">
    <property type="protein sequence ID" value="KIN92932.1"/>
    <property type="molecule type" value="Genomic_DNA"/>
</dbReference>
<reference evidence="1 2" key="1">
    <citation type="submission" date="2014-04" db="EMBL/GenBank/DDBJ databases">
        <authorList>
            <consortium name="DOE Joint Genome Institute"/>
            <person name="Kuo A."/>
            <person name="Kohler A."/>
            <person name="Costa M.D."/>
            <person name="Nagy L.G."/>
            <person name="Floudas D."/>
            <person name="Copeland A."/>
            <person name="Barry K.W."/>
            <person name="Cichocki N."/>
            <person name="Veneault-Fourrey C."/>
            <person name="LaButti K."/>
            <person name="Lindquist E.A."/>
            <person name="Lipzen A."/>
            <person name="Lundell T."/>
            <person name="Morin E."/>
            <person name="Murat C."/>
            <person name="Sun H."/>
            <person name="Tunlid A."/>
            <person name="Henrissat B."/>
            <person name="Grigoriev I.V."/>
            <person name="Hibbett D.S."/>
            <person name="Martin F."/>
            <person name="Nordberg H.P."/>
            <person name="Cantor M.N."/>
            <person name="Hua S.X."/>
        </authorList>
    </citation>
    <scope>NUCLEOTIDE SEQUENCE [LARGE SCALE GENOMIC DNA]</scope>
    <source>
        <strain evidence="1 2">Marx 270</strain>
    </source>
</reference>
<gene>
    <name evidence="1" type="ORF">M404DRAFT_172251</name>
</gene>
<keyword evidence="2" id="KW-1185">Reference proteome</keyword>
<evidence type="ECO:0000313" key="2">
    <source>
        <dbReference type="Proteomes" id="UP000054217"/>
    </source>
</evidence>
<organism evidence="1 2">
    <name type="scientific">Pisolithus tinctorius Marx 270</name>
    <dbReference type="NCBI Taxonomy" id="870435"/>
    <lineage>
        <taxon>Eukaryota</taxon>
        <taxon>Fungi</taxon>
        <taxon>Dikarya</taxon>
        <taxon>Basidiomycota</taxon>
        <taxon>Agaricomycotina</taxon>
        <taxon>Agaricomycetes</taxon>
        <taxon>Agaricomycetidae</taxon>
        <taxon>Boletales</taxon>
        <taxon>Sclerodermatineae</taxon>
        <taxon>Pisolithaceae</taxon>
        <taxon>Pisolithus</taxon>
    </lineage>
</organism>
<dbReference type="InParanoid" id="A0A0C3I6W3"/>
<dbReference type="OrthoDB" id="3046524at2759"/>
<feature type="non-terminal residue" evidence="1">
    <location>
        <position position="1"/>
    </location>
</feature>
<name>A0A0C3I6W3_PISTI</name>
<dbReference type="HOGENOM" id="CLU_2838237_0_0_1"/>
<sequence>SEEHNSWFKETFVCDECGLPLVSFFDSNIVIARPDVHLCKDRGSFQLVYEVRNEGKGICILHCILV</sequence>
<dbReference type="Proteomes" id="UP000054217">
    <property type="component" value="Unassembled WGS sequence"/>
</dbReference>
<protein>
    <submittedName>
        <fullName evidence="1">Uncharacterized protein</fullName>
    </submittedName>
</protein>